<comment type="caution">
    <text evidence="1">The sequence shown here is derived from an EMBL/GenBank/DDBJ whole genome shotgun (WGS) entry which is preliminary data.</text>
</comment>
<dbReference type="RefSeq" id="WP_182591514.1">
    <property type="nucleotide sequence ID" value="NZ_JACJIM010000002.1"/>
</dbReference>
<evidence type="ECO:0000313" key="2">
    <source>
        <dbReference type="Proteomes" id="UP000565455"/>
    </source>
</evidence>
<keyword evidence="2" id="KW-1185">Reference proteome</keyword>
<evidence type="ECO:0000313" key="1">
    <source>
        <dbReference type="EMBL" id="MBA9061669.1"/>
    </source>
</evidence>
<dbReference type="EMBL" id="JACJIM010000002">
    <property type="protein sequence ID" value="MBA9061669.1"/>
    <property type="molecule type" value="Genomic_DNA"/>
</dbReference>
<name>A0ABR6D6F0_9HYPH</name>
<dbReference type="GeneID" id="96602789"/>
<reference evidence="1 2" key="1">
    <citation type="submission" date="2020-08" db="EMBL/GenBank/DDBJ databases">
        <title>Genomic Encyclopedia of Type Strains, Phase IV (KMG-IV): sequencing the most valuable type-strain genomes for metagenomic binning, comparative biology and taxonomic classification.</title>
        <authorList>
            <person name="Goeker M."/>
        </authorList>
    </citation>
    <scope>NUCLEOTIDE SEQUENCE [LARGE SCALE GENOMIC DNA]</scope>
    <source>
        <strain evidence="1 2">DSM 5686</strain>
    </source>
</reference>
<sequence>MTVETTPAADLAQRFAGRVIESVIPYTVEVVLPFSTGTVTEALAAIRDGVDGSRNTLRLLSDALDASAGETLRAADAQAFVDALLFG</sequence>
<organism evidence="1 2">
    <name type="scientific">Methylobacterium fujisawaense</name>
    <dbReference type="NCBI Taxonomy" id="107400"/>
    <lineage>
        <taxon>Bacteria</taxon>
        <taxon>Pseudomonadati</taxon>
        <taxon>Pseudomonadota</taxon>
        <taxon>Alphaproteobacteria</taxon>
        <taxon>Hyphomicrobiales</taxon>
        <taxon>Methylobacteriaceae</taxon>
        <taxon>Methylobacterium</taxon>
    </lineage>
</organism>
<accession>A0ABR6D6F0</accession>
<proteinExistence type="predicted"/>
<gene>
    <name evidence="1" type="ORF">GGQ91_001046</name>
</gene>
<protein>
    <submittedName>
        <fullName evidence="1">Uncharacterized protein</fullName>
    </submittedName>
</protein>
<dbReference type="Proteomes" id="UP000565455">
    <property type="component" value="Unassembled WGS sequence"/>
</dbReference>